<protein>
    <submittedName>
        <fullName evidence="2">Uncharacterized protein</fullName>
    </submittedName>
</protein>
<dbReference type="Proteomes" id="UP000215914">
    <property type="component" value="Chromosome 14"/>
</dbReference>
<dbReference type="EMBL" id="CM007903">
    <property type="protein sequence ID" value="OTF97032.1"/>
    <property type="molecule type" value="Genomic_DNA"/>
</dbReference>
<reference evidence="1 3" key="1">
    <citation type="journal article" date="2017" name="Nature">
        <title>The sunflower genome provides insights into oil metabolism, flowering and Asterid evolution.</title>
        <authorList>
            <person name="Badouin H."/>
            <person name="Gouzy J."/>
            <person name="Grassa C.J."/>
            <person name="Murat F."/>
            <person name="Staton S.E."/>
            <person name="Cottret L."/>
            <person name="Lelandais-Briere C."/>
            <person name="Owens G.L."/>
            <person name="Carrere S."/>
            <person name="Mayjonade B."/>
            <person name="Legrand L."/>
            <person name="Gill N."/>
            <person name="Kane N.C."/>
            <person name="Bowers J.E."/>
            <person name="Hubner S."/>
            <person name="Bellec A."/>
            <person name="Berard A."/>
            <person name="Berges H."/>
            <person name="Blanchet N."/>
            <person name="Boniface M.C."/>
            <person name="Brunel D."/>
            <person name="Catrice O."/>
            <person name="Chaidir N."/>
            <person name="Claudel C."/>
            <person name="Donnadieu C."/>
            <person name="Faraut T."/>
            <person name="Fievet G."/>
            <person name="Helmstetter N."/>
            <person name="King M."/>
            <person name="Knapp S.J."/>
            <person name="Lai Z."/>
            <person name="Le Paslier M.C."/>
            <person name="Lippi Y."/>
            <person name="Lorenzon L."/>
            <person name="Mandel J.R."/>
            <person name="Marage G."/>
            <person name="Marchand G."/>
            <person name="Marquand E."/>
            <person name="Bret-Mestries E."/>
            <person name="Morien E."/>
            <person name="Nambeesan S."/>
            <person name="Nguyen T."/>
            <person name="Pegot-Espagnet P."/>
            <person name="Pouilly N."/>
            <person name="Raftis F."/>
            <person name="Sallet E."/>
            <person name="Schiex T."/>
            <person name="Thomas J."/>
            <person name="Vandecasteele C."/>
            <person name="Vares D."/>
            <person name="Vear F."/>
            <person name="Vautrin S."/>
            <person name="Crespi M."/>
            <person name="Mangin B."/>
            <person name="Burke J.M."/>
            <person name="Salse J."/>
            <person name="Munos S."/>
            <person name="Vincourt P."/>
            <person name="Rieseberg L.H."/>
            <person name="Langlade N.B."/>
        </authorList>
    </citation>
    <scope>NUCLEOTIDE SEQUENCE [LARGE SCALE GENOMIC DNA]</scope>
    <source>
        <strain evidence="3">cv. SF193</strain>
        <tissue evidence="1">Leaves</tissue>
    </source>
</reference>
<dbReference type="EMBL" id="MNCJ02000329">
    <property type="protein sequence ID" value="KAF5767386.1"/>
    <property type="molecule type" value="Genomic_DNA"/>
</dbReference>
<accession>A0A251SET0</accession>
<sequence>MMEIYQIFYNLPKSKNIITTQSSLSLSTSSAEHPLSSSFWNFQLCSWRFKTISRCFQVVLKIQEFFQCDFKKKQAL</sequence>
<gene>
    <name evidence="2" type="ORF">HannXRQ_Chr14g0430091</name>
    <name evidence="1" type="ORF">HanXRQr2_Chr14g0623771</name>
</gene>
<reference evidence="2" key="2">
    <citation type="submission" date="2017-02" db="EMBL/GenBank/DDBJ databases">
        <title>Sunflower complete genome.</title>
        <authorList>
            <person name="Langlade N."/>
            <person name="Munos S."/>
        </authorList>
    </citation>
    <scope>NUCLEOTIDE SEQUENCE [LARGE SCALE GENOMIC DNA]</scope>
    <source>
        <tissue evidence="2">Leaves</tissue>
    </source>
</reference>
<evidence type="ECO:0000313" key="1">
    <source>
        <dbReference type="EMBL" id="KAF5767386.1"/>
    </source>
</evidence>
<reference evidence="1" key="3">
    <citation type="submission" date="2020-06" db="EMBL/GenBank/DDBJ databases">
        <title>Helianthus annuus Genome sequencing and assembly Release 2.</title>
        <authorList>
            <person name="Gouzy J."/>
            <person name="Langlade N."/>
            <person name="Munos S."/>
        </authorList>
    </citation>
    <scope>NUCLEOTIDE SEQUENCE</scope>
    <source>
        <tissue evidence="1">Leaves</tissue>
    </source>
</reference>
<dbReference type="InParanoid" id="A0A251SET0"/>
<proteinExistence type="predicted"/>
<evidence type="ECO:0000313" key="3">
    <source>
        <dbReference type="Proteomes" id="UP000215914"/>
    </source>
</evidence>
<dbReference type="AlphaFoldDB" id="A0A251SET0"/>
<evidence type="ECO:0000313" key="2">
    <source>
        <dbReference type="EMBL" id="OTF97032.1"/>
    </source>
</evidence>
<dbReference type="Gramene" id="mRNA:HanXRQr2_Chr14g0623771">
    <property type="protein sequence ID" value="CDS:HanXRQr2_Chr14g0623771.1"/>
    <property type="gene ID" value="HanXRQr2_Chr14g0623771"/>
</dbReference>
<organism evidence="2 3">
    <name type="scientific">Helianthus annuus</name>
    <name type="common">Common sunflower</name>
    <dbReference type="NCBI Taxonomy" id="4232"/>
    <lineage>
        <taxon>Eukaryota</taxon>
        <taxon>Viridiplantae</taxon>
        <taxon>Streptophyta</taxon>
        <taxon>Embryophyta</taxon>
        <taxon>Tracheophyta</taxon>
        <taxon>Spermatophyta</taxon>
        <taxon>Magnoliopsida</taxon>
        <taxon>eudicotyledons</taxon>
        <taxon>Gunneridae</taxon>
        <taxon>Pentapetalae</taxon>
        <taxon>asterids</taxon>
        <taxon>campanulids</taxon>
        <taxon>Asterales</taxon>
        <taxon>Asteraceae</taxon>
        <taxon>Asteroideae</taxon>
        <taxon>Heliantheae alliance</taxon>
        <taxon>Heliantheae</taxon>
        <taxon>Helianthus</taxon>
    </lineage>
</organism>
<keyword evidence="3" id="KW-1185">Reference proteome</keyword>
<name>A0A251SET0_HELAN</name>